<dbReference type="SUPFAM" id="SSF46689">
    <property type="entry name" value="Homeodomain-like"/>
    <property type="match status" value="2"/>
</dbReference>
<comment type="caution">
    <text evidence="7">The sequence shown here is derived from an EMBL/GenBank/DDBJ whole genome shotgun (WGS) entry which is preliminary data.</text>
</comment>
<evidence type="ECO:0000256" key="4">
    <source>
        <dbReference type="PROSITE-ProRule" id="PRU00169"/>
    </source>
</evidence>
<feature type="domain" description="HTH araC/xylS-type" evidence="5">
    <location>
        <begin position="433"/>
        <end position="531"/>
    </location>
</feature>
<dbReference type="SUPFAM" id="SSF52172">
    <property type="entry name" value="CheY-like"/>
    <property type="match status" value="1"/>
</dbReference>
<dbReference type="InterPro" id="IPR041522">
    <property type="entry name" value="CdaR_GGDEF"/>
</dbReference>
<dbReference type="SMART" id="SM00448">
    <property type="entry name" value="REC"/>
    <property type="match status" value="1"/>
</dbReference>
<dbReference type="PROSITE" id="PS00041">
    <property type="entry name" value="HTH_ARAC_FAMILY_1"/>
    <property type="match status" value="1"/>
</dbReference>
<keyword evidence="1" id="KW-0805">Transcription regulation</keyword>
<dbReference type="AlphaFoldDB" id="A0A9X2MST2"/>
<keyword evidence="2" id="KW-0238">DNA-binding</keyword>
<dbReference type="InterPro" id="IPR009057">
    <property type="entry name" value="Homeodomain-like_sf"/>
</dbReference>
<evidence type="ECO:0000313" key="8">
    <source>
        <dbReference type="Proteomes" id="UP001141950"/>
    </source>
</evidence>
<dbReference type="Proteomes" id="UP001141950">
    <property type="component" value="Unassembled WGS sequence"/>
</dbReference>
<dbReference type="GO" id="GO:0003700">
    <property type="term" value="F:DNA-binding transcription factor activity"/>
    <property type="evidence" value="ECO:0007669"/>
    <property type="project" value="InterPro"/>
</dbReference>
<evidence type="ECO:0000259" key="6">
    <source>
        <dbReference type="PROSITE" id="PS50110"/>
    </source>
</evidence>
<dbReference type="PANTHER" id="PTHR43280:SF2">
    <property type="entry name" value="HTH-TYPE TRANSCRIPTIONAL REGULATOR EXSA"/>
    <property type="match status" value="1"/>
</dbReference>
<dbReference type="InterPro" id="IPR011006">
    <property type="entry name" value="CheY-like_superfamily"/>
</dbReference>
<dbReference type="Gene3D" id="1.10.10.60">
    <property type="entry name" value="Homeodomain-like"/>
    <property type="match status" value="2"/>
</dbReference>
<dbReference type="GO" id="GO:0000160">
    <property type="term" value="P:phosphorelay signal transduction system"/>
    <property type="evidence" value="ECO:0007669"/>
    <property type="project" value="InterPro"/>
</dbReference>
<dbReference type="Pfam" id="PF12833">
    <property type="entry name" value="HTH_18"/>
    <property type="match status" value="1"/>
</dbReference>
<organism evidence="7 8">
    <name type="scientific">Paenibacillus soyae</name>
    <dbReference type="NCBI Taxonomy" id="2969249"/>
    <lineage>
        <taxon>Bacteria</taxon>
        <taxon>Bacillati</taxon>
        <taxon>Bacillota</taxon>
        <taxon>Bacilli</taxon>
        <taxon>Bacillales</taxon>
        <taxon>Paenibacillaceae</taxon>
        <taxon>Paenibacillus</taxon>
    </lineage>
</organism>
<evidence type="ECO:0000256" key="1">
    <source>
        <dbReference type="ARBA" id="ARBA00023015"/>
    </source>
</evidence>
<evidence type="ECO:0000259" key="5">
    <source>
        <dbReference type="PROSITE" id="PS01124"/>
    </source>
</evidence>
<dbReference type="GO" id="GO:0043565">
    <property type="term" value="F:sequence-specific DNA binding"/>
    <property type="evidence" value="ECO:0007669"/>
    <property type="project" value="InterPro"/>
</dbReference>
<dbReference type="Pfam" id="PF00072">
    <property type="entry name" value="Response_reg"/>
    <property type="match status" value="1"/>
</dbReference>
<keyword evidence="8" id="KW-1185">Reference proteome</keyword>
<gene>
    <name evidence="7" type="ORF">NQZ67_14890</name>
</gene>
<dbReference type="CDD" id="cd17536">
    <property type="entry name" value="REC_YesN-like"/>
    <property type="match status" value="1"/>
</dbReference>
<accession>A0A9X2MST2</accession>
<feature type="domain" description="Response regulatory" evidence="6">
    <location>
        <begin position="3"/>
        <end position="120"/>
    </location>
</feature>
<reference evidence="7" key="1">
    <citation type="submission" date="2022-08" db="EMBL/GenBank/DDBJ databases">
        <title>The genomic sequence of strain Paenibacillus sp. SCIV0701.</title>
        <authorList>
            <person name="Zhao H."/>
        </authorList>
    </citation>
    <scope>NUCLEOTIDE SEQUENCE</scope>
    <source>
        <strain evidence="7">SCIV0701</strain>
    </source>
</reference>
<evidence type="ECO:0000313" key="7">
    <source>
        <dbReference type="EMBL" id="MCR2805171.1"/>
    </source>
</evidence>
<feature type="modified residue" description="4-aspartylphosphate" evidence="4">
    <location>
        <position position="55"/>
    </location>
</feature>
<dbReference type="EMBL" id="JANIPJ010000010">
    <property type="protein sequence ID" value="MCR2805171.1"/>
    <property type="molecule type" value="Genomic_DNA"/>
</dbReference>
<name>A0A9X2MST2_9BACL</name>
<evidence type="ECO:0000256" key="2">
    <source>
        <dbReference type="ARBA" id="ARBA00023125"/>
    </source>
</evidence>
<proteinExistence type="predicted"/>
<dbReference type="InterPro" id="IPR018060">
    <property type="entry name" value="HTH_AraC"/>
</dbReference>
<dbReference type="SMART" id="SM00342">
    <property type="entry name" value="HTH_ARAC"/>
    <property type="match status" value="1"/>
</dbReference>
<sequence length="541" mass="60486">MFQVLLVDDEPLARNDIRTLIDFRKHGFEICGEARNGVMALEMIEQSRPQIAIIDVNMPEMNGVELNQMIRKRYPSIKTIMLSSYDDYDYVRDCLKNGSVDYLLKHRLDGTTLLTLLNKAVLELRQEDRLMEDRNAHKEMAERMNPVLIRGYIADLVKGKQDAARHLETYMKKNGLYAEAVSYAAAAVQIVPFLLLTETYSDVQTNRLVQQTVDMMQQSLGDIHEHTAAYVENGRLVVVFGFKERSELAASSEIGRQMSQISHMLGLYLNLKCVYAVGHVCGSLSQLAASYESAERTLDAAAPAAVSPKASGHGKHLSLTLEEQKMLLLSIERLDPEGMHRSIVSIFDSIREQPLHSVAVQRIVSELFLIGEKAMKKGALTDESVLEGLPSRSELGRLGSVRELGLWMQAYYEGLLGSLKSRLTVGTYSRHVSQAVAFILEHYSGGVTLELAASAIGLNPSYLSRIFKEETKATFSEYVNRIRIEAARKLLESGRYSIKQISDQAGFSTHNYFFKVFKEYTGVTPQAYLHGLGGSGMNAKP</sequence>
<protein>
    <submittedName>
        <fullName evidence="7">Response regulator</fullName>
    </submittedName>
</protein>
<evidence type="ECO:0000256" key="3">
    <source>
        <dbReference type="ARBA" id="ARBA00023163"/>
    </source>
</evidence>
<dbReference type="InterPro" id="IPR018062">
    <property type="entry name" value="HTH_AraC-typ_CS"/>
</dbReference>
<keyword evidence="4" id="KW-0597">Phosphoprotein</keyword>
<dbReference type="RefSeq" id="WP_257447158.1">
    <property type="nucleotide sequence ID" value="NZ_JANIPJ010000010.1"/>
</dbReference>
<dbReference type="Pfam" id="PF17853">
    <property type="entry name" value="GGDEF_2"/>
    <property type="match status" value="1"/>
</dbReference>
<dbReference type="PROSITE" id="PS50110">
    <property type="entry name" value="RESPONSE_REGULATORY"/>
    <property type="match status" value="1"/>
</dbReference>
<dbReference type="Gene3D" id="3.40.50.2300">
    <property type="match status" value="1"/>
</dbReference>
<keyword evidence="3" id="KW-0804">Transcription</keyword>
<dbReference type="PROSITE" id="PS01124">
    <property type="entry name" value="HTH_ARAC_FAMILY_2"/>
    <property type="match status" value="1"/>
</dbReference>
<dbReference type="InterPro" id="IPR001789">
    <property type="entry name" value="Sig_transdc_resp-reg_receiver"/>
</dbReference>
<dbReference type="PANTHER" id="PTHR43280">
    <property type="entry name" value="ARAC-FAMILY TRANSCRIPTIONAL REGULATOR"/>
    <property type="match status" value="1"/>
</dbReference>